<evidence type="ECO:0000313" key="2">
    <source>
        <dbReference type="EMBL" id="CAL4075134.1"/>
    </source>
</evidence>
<evidence type="ECO:0000256" key="1">
    <source>
        <dbReference type="ARBA" id="ARBA00001962"/>
    </source>
</evidence>
<sequence>SKLIQIDAGGGGAHMWHQDYGYWYFNGCLMPNMSSVFIPIDDCTKNNGCLQVIKGSHKLGRLDHDLVGDQRTAHKERVEQALSVLEHVYVEMGAGDALFFHCNLLHTSDQNSSPDRRWAFITAFNARGNDPILDHYHPSFTPLQMVPDSALLECDVMEDLEGKSFLDLNSDMTTNTGIARH</sequence>
<dbReference type="PANTHER" id="PTHR20883">
    <property type="entry name" value="PHYTANOYL-COA DIOXYGENASE DOMAIN CONTAINING 1"/>
    <property type="match status" value="1"/>
</dbReference>
<proteinExistence type="predicted"/>
<accession>A0AAV2QA77</accession>
<comment type="caution">
    <text evidence="2">The sequence shown here is derived from an EMBL/GenBank/DDBJ whole genome shotgun (WGS) entry which is preliminary data.</text>
</comment>
<dbReference type="EMBL" id="CAXKWB010004742">
    <property type="protein sequence ID" value="CAL4075134.1"/>
    <property type="molecule type" value="Genomic_DNA"/>
</dbReference>
<dbReference type="PANTHER" id="PTHR20883:SF51">
    <property type="entry name" value="PHYTANOYL-COA HYDROXYLASE"/>
    <property type="match status" value="1"/>
</dbReference>
<name>A0AAV2QA77_MEGNR</name>
<keyword evidence="3" id="KW-1185">Reference proteome</keyword>
<dbReference type="AlphaFoldDB" id="A0AAV2QA77"/>
<comment type="cofactor">
    <cofactor evidence="1">
        <name>Fe cation</name>
        <dbReference type="ChEBI" id="CHEBI:24875"/>
    </cofactor>
</comment>
<organism evidence="2 3">
    <name type="scientific">Meganyctiphanes norvegica</name>
    <name type="common">Northern krill</name>
    <name type="synonym">Thysanopoda norvegica</name>
    <dbReference type="NCBI Taxonomy" id="48144"/>
    <lineage>
        <taxon>Eukaryota</taxon>
        <taxon>Metazoa</taxon>
        <taxon>Ecdysozoa</taxon>
        <taxon>Arthropoda</taxon>
        <taxon>Crustacea</taxon>
        <taxon>Multicrustacea</taxon>
        <taxon>Malacostraca</taxon>
        <taxon>Eumalacostraca</taxon>
        <taxon>Eucarida</taxon>
        <taxon>Euphausiacea</taxon>
        <taxon>Euphausiidae</taxon>
        <taxon>Meganyctiphanes</taxon>
    </lineage>
</organism>
<dbReference type="InterPro" id="IPR008775">
    <property type="entry name" value="Phytyl_CoA_dOase-like"/>
</dbReference>
<protein>
    <recommendedName>
        <fullName evidence="4">Phytanoyl-CoA dioxygenase family protein</fullName>
    </recommendedName>
</protein>
<dbReference type="Pfam" id="PF05721">
    <property type="entry name" value="PhyH"/>
    <property type="match status" value="1"/>
</dbReference>
<dbReference type="Gene3D" id="2.60.120.620">
    <property type="entry name" value="q2cbj1_9rhob like domain"/>
    <property type="match status" value="1"/>
</dbReference>
<gene>
    <name evidence="2" type="ORF">MNOR_LOCUS9706</name>
</gene>
<dbReference type="Proteomes" id="UP001497623">
    <property type="component" value="Unassembled WGS sequence"/>
</dbReference>
<evidence type="ECO:0000313" key="3">
    <source>
        <dbReference type="Proteomes" id="UP001497623"/>
    </source>
</evidence>
<evidence type="ECO:0008006" key="4">
    <source>
        <dbReference type="Google" id="ProtNLM"/>
    </source>
</evidence>
<dbReference type="SUPFAM" id="SSF51197">
    <property type="entry name" value="Clavaminate synthase-like"/>
    <property type="match status" value="1"/>
</dbReference>
<feature type="non-terminal residue" evidence="2">
    <location>
        <position position="1"/>
    </location>
</feature>
<reference evidence="2 3" key="1">
    <citation type="submission" date="2024-05" db="EMBL/GenBank/DDBJ databases">
        <authorList>
            <person name="Wallberg A."/>
        </authorList>
    </citation>
    <scope>NUCLEOTIDE SEQUENCE [LARGE SCALE GENOMIC DNA]</scope>
</reference>